<proteinExistence type="predicted"/>
<dbReference type="EMBL" id="SUMF01000037">
    <property type="protein sequence ID" value="TJZ65423.1"/>
    <property type="molecule type" value="Genomic_DNA"/>
</dbReference>
<comment type="caution">
    <text evidence="1">The sequence shown here is derived from an EMBL/GenBank/DDBJ whole genome shotgun (WGS) entry which is preliminary data.</text>
</comment>
<dbReference type="Gene3D" id="1.10.3680.10">
    <property type="entry name" value="TerB-like"/>
    <property type="match status" value="1"/>
</dbReference>
<evidence type="ECO:0000313" key="1">
    <source>
        <dbReference type="EMBL" id="TJZ65423.1"/>
    </source>
</evidence>
<protein>
    <recommendedName>
        <fullName evidence="3">TerB family tellurite resistance protein</fullName>
    </recommendedName>
</protein>
<dbReference type="InterPro" id="IPR029024">
    <property type="entry name" value="TerB-like"/>
</dbReference>
<organism evidence="1 2">
    <name type="scientific">Chitiniphilus eburneus</name>
    <dbReference type="NCBI Taxonomy" id="2571148"/>
    <lineage>
        <taxon>Bacteria</taxon>
        <taxon>Pseudomonadati</taxon>
        <taxon>Pseudomonadota</taxon>
        <taxon>Betaproteobacteria</taxon>
        <taxon>Neisseriales</taxon>
        <taxon>Chitinibacteraceae</taxon>
        <taxon>Chitiniphilus</taxon>
    </lineage>
</organism>
<keyword evidence="2" id="KW-1185">Reference proteome</keyword>
<reference evidence="1 2" key="1">
    <citation type="submission" date="2019-04" db="EMBL/GenBank/DDBJ databases">
        <title>Chitiniphilus eburnea sp. nov., a novel chitinolytic bacterium isolated from aquaculture sludge.</title>
        <authorList>
            <person name="Sheng M."/>
        </authorList>
    </citation>
    <scope>NUCLEOTIDE SEQUENCE [LARGE SCALE GENOMIC DNA]</scope>
    <source>
        <strain evidence="1 2">HX-2-15</strain>
    </source>
</reference>
<evidence type="ECO:0008006" key="3">
    <source>
        <dbReference type="Google" id="ProtNLM"/>
    </source>
</evidence>
<dbReference type="Proteomes" id="UP000310016">
    <property type="component" value="Unassembled WGS sequence"/>
</dbReference>
<dbReference type="OrthoDB" id="8526975at2"/>
<dbReference type="RefSeq" id="WP_136774841.1">
    <property type="nucleotide sequence ID" value="NZ_CP156074.1"/>
</dbReference>
<evidence type="ECO:0000313" key="2">
    <source>
        <dbReference type="Proteomes" id="UP000310016"/>
    </source>
</evidence>
<sequence>MKKYANNSPEAMARILVLQMICDGSFAPEEMEELEHLRVYEALGISRKGFIQVLQDYCNDVSDEADENGTIRLVDRERIEALFDTVDDPKKRLAVAAIALDLAKSDHDFSEVELAVFRHMLAYWHLRLEDLHAAFAS</sequence>
<gene>
    <name evidence="1" type="ORF">FAZ21_18110</name>
</gene>
<dbReference type="AlphaFoldDB" id="A0A4U0PCH4"/>
<dbReference type="SUPFAM" id="SSF158682">
    <property type="entry name" value="TerB-like"/>
    <property type="match status" value="1"/>
</dbReference>
<name>A0A4U0PCH4_9NEIS</name>
<accession>A0A4U0PCH4</accession>